<dbReference type="AlphaFoldDB" id="A0A1I2H0R6"/>
<dbReference type="EMBL" id="FONW01000003">
    <property type="protein sequence ID" value="SFF23665.1"/>
    <property type="molecule type" value="Genomic_DNA"/>
</dbReference>
<evidence type="ECO:0000313" key="1">
    <source>
        <dbReference type="EMBL" id="SFF23665.1"/>
    </source>
</evidence>
<protein>
    <submittedName>
        <fullName evidence="1">Uncharacterized protein</fullName>
    </submittedName>
</protein>
<dbReference type="RefSeq" id="WP_170846918.1">
    <property type="nucleotide sequence ID" value="NZ_FONW01000003.1"/>
</dbReference>
<proteinExistence type="predicted"/>
<gene>
    <name evidence="1" type="ORF">SAMN05216283_103228</name>
</gene>
<dbReference type="Proteomes" id="UP000198964">
    <property type="component" value="Unassembled WGS sequence"/>
</dbReference>
<accession>A0A1I2H0R6</accession>
<name>A0A1I2H0R6_9BACT</name>
<sequence>MRINPDRKKSKKRYPPLLSWDIYQQYLIRMEQEQKQKETPKNQSSHEH</sequence>
<reference evidence="1 2" key="1">
    <citation type="submission" date="2016-10" db="EMBL/GenBank/DDBJ databases">
        <authorList>
            <person name="de Groot N.N."/>
        </authorList>
    </citation>
    <scope>NUCLEOTIDE SEQUENCE [LARGE SCALE GENOMIC DNA]</scope>
    <source>
        <strain evidence="1 2">CGMCC 1.9156</strain>
    </source>
</reference>
<keyword evidence="2" id="KW-1185">Reference proteome</keyword>
<evidence type="ECO:0000313" key="2">
    <source>
        <dbReference type="Proteomes" id="UP000198964"/>
    </source>
</evidence>
<dbReference type="STRING" id="655355.SAMN05216283_103228"/>
<organism evidence="1 2">
    <name type="scientific">Sunxiuqinia elliptica</name>
    <dbReference type="NCBI Taxonomy" id="655355"/>
    <lineage>
        <taxon>Bacteria</taxon>
        <taxon>Pseudomonadati</taxon>
        <taxon>Bacteroidota</taxon>
        <taxon>Bacteroidia</taxon>
        <taxon>Marinilabiliales</taxon>
        <taxon>Prolixibacteraceae</taxon>
        <taxon>Sunxiuqinia</taxon>
    </lineage>
</organism>